<dbReference type="Pfam" id="PF13289">
    <property type="entry name" value="SIR2_2"/>
    <property type="match status" value="1"/>
</dbReference>
<accession>A0ABY9TG12</accession>
<protein>
    <submittedName>
        <fullName evidence="1">SIR2 family protein</fullName>
    </submittedName>
</protein>
<reference evidence="2" key="1">
    <citation type="submission" date="2023-09" db="EMBL/GenBank/DDBJ databases">
        <authorList>
            <person name="Li S."/>
            <person name="Li X."/>
            <person name="Zhang C."/>
            <person name="Zhao Z."/>
        </authorList>
    </citation>
    <scope>NUCLEOTIDE SEQUENCE [LARGE SCALE GENOMIC DNA]</scope>
    <source>
        <strain evidence="2">SQ345</strain>
    </source>
</reference>
<dbReference type="RefSeq" id="WP_348386698.1">
    <property type="nucleotide sequence ID" value="NZ_CP134146.1"/>
</dbReference>
<sequence length="353" mass="41161">MAILKLFETNNEHFQEYFSRIFQSSNINFLFGAGASNPAITVAGDIENKIQELYDEGNVSEAEKVEYDFLASVQKICAKLVQGASFPANSHEILVLSNYELFLDIIQDMLQQRRNSLLPKKVNIFTTNYDLFVEQAALKFKGLVLNDGFQIRSTLKNEYQYETRSFSRTFFETSALYDYKVELPVVNLLKIHGSMTWTMDAPNSEIIKYKAETNFLPSIEELTEEQIKQHLENYYLIYPKKEKFKTTLLNHTYYDLMRIYSNELDKEQTVLIAFGFSFQDEHLFDLTKRALRNSTLKIIIFAFNNSAKELLLEKFSNFNNVDIIYRSNDEQIKFEQFNDAMQCFRGSGAKKYA</sequence>
<keyword evidence="2" id="KW-1185">Reference proteome</keyword>
<dbReference type="EMBL" id="CP134146">
    <property type="protein sequence ID" value="WNC67539.1"/>
    <property type="molecule type" value="Genomic_DNA"/>
</dbReference>
<name>A0ABY9TG12_9GAMM</name>
<proteinExistence type="predicted"/>
<gene>
    <name evidence="1" type="ORF">RI845_13555</name>
</gene>
<organism evidence="1 2">
    <name type="scientific">Thalassotalea nanhaiensis</name>
    <dbReference type="NCBI Taxonomy" id="3065648"/>
    <lineage>
        <taxon>Bacteria</taxon>
        <taxon>Pseudomonadati</taxon>
        <taxon>Pseudomonadota</taxon>
        <taxon>Gammaproteobacteria</taxon>
        <taxon>Alteromonadales</taxon>
        <taxon>Colwelliaceae</taxon>
        <taxon>Thalassotalea</taxon>
    </lineage>
</organism>
<dbReference type="Proteomes" id="UP001248581">
    <property type="component" value="Chromosome"/>
</dbReference>
<evidence type="ECO:0000313" key="1">
    <source>
        <dbReference type="EMBL" id="WNC67539.1"/>
    </source>
</evidence>
<evidence type="ECO:0000313" key="2">
    <source>
        <dbReference type="Proteomes" id="UP001248581"/>
    </source>
</evidence>